<feature type="region of interest" description="Disordered" evidence="1">
    <location>
        <begin position="1"/>
        <end position="25"/>
    </location>
</feature>
<accession>X6NWY0</accession>
<keyword evidence="3" id="KW-1185">Reference proteome</keyword>
<gene>
    <name evidence="2" type="ORF">RFI_06786</name>
</gene>
<feature type="region of interest" description="Disordered" evidence="1">
    <location>
        <begin position="38"/>
        <end position="110"/>
    </location>
</feature>
<feature type="compositionally biased region" description="Polar residues" evidence="1">
    <location>
        <begin position="38"/>
        <end position="48"/>
    </location>
</feature>
<comment type="caution">
    <text evidence="2">The sequence shown here is derived from an EMBL/GenBank/DDBJ whole genome shotgun (WGS) entry which is preliminary data.</text>
</comment>
<dbReference type="Proteomes" id="UP000023152">
    <property type="component" value="Unassembled WGS sequence"/>
</dbReference>
<dbReference type="EMBL" id="ASPP01005531">
    <property type="protein sequence ID" value="ETO30334.1"/>
    <property type="molecule type" value="Genomic_DNA"/>
</dbReference>
<reference evidence="2 3" key="1">
    <citation type="journal article" date="2013" name="Curr. Biol.">
        <title>The Genome of the Foraminiferan Reticulomyxa filosa.</title>
        <authorList>
            <person name="Glockner G."/>
            <person name="Hulsmann N."/>
            <person name="Schleicher M."/>
            <person name="Noegel A.A."/>
            <person name="Eichinger L."/>
            <person name="Gallinger C."/>
            <person name="Pawlowski J."/>
            <person name="Sierra R."/>
            <person name="Euteneuer U."/>
            <person name="Pillet L."/>
            <person name="Moustafa A."/>
            <person name="Platzer M."/>
            <person name="Groth M."/>
            <person name="Szafranski K."/>
            <person name="Schliwa M."/>
        </authorList>
    </citation>
    <scope>NUCLEOTIDE SEQUENCE [LARGE SCALE GENOMIC DNA]</scope>
</reference>
<protein>
    <submittedName>
        <fullName evidence="2">Uncharacterized protein</fullName>
    </submittedName>
</protein>
<evidence type="ECO:0000256" key="1">
    <source>
        <dbReference type="SAM" id="MobiDB-lite"/>
    </source>
</evidence>
<name>X6NWY0_RETFI</name>
<feature type="compositionally biased region" description="Basic and acidic residues" evidence="1">
    <location>
        <begin position="72"/>
        <end position="94"/>
    </location>
</feature>
<organism evidence="2 3">
    <name type="scientific">Reticulomyxa filosa</name>
    <dbReference type="NCBI Taxonomy" id="46433"/>
    <lineage>
        <taxon>Eukaryota</taxon>
        <taxon>Sar</taxon>
        <taxon>Rhizaria</taxon>
        <taxon>Retaria</taxon>
        <taxon>Foraminifera</taxon>
        <taxon>Monothalamids</taxon>
        <taxon>Reticulomyxidae</taxon>
        <taxon>Reticulomyxa</taxon>
    </lineage>
</organism>
<evidence type="ECO:0000313" key="3">
    <source>
        <dbReference type="Proteomes" id="UP000023152"/>
    </source>
</evidence>
<sequence>KCIKIDEANNKTKKTKAKKGADETEKIHANAEMTLNKWSWQKFQSNKQRVSDRNKKSKSSKANKPVTNGSKKPSEKESKASDMIDFSTYDRVESDTEDEHDGEHENDEFNALHEINRKPFSWNDTKVYTFFLFQSPSLIFFF</sequence>
<feature type="compositionally biased region" description="Acidic residues" evidence="1">
    <location>
        <begin position="95"/>
        <end position="108"/>
    </location>
</feature>
<dbReference type="AlphaFoldDB" id="X6NWY0"/>
<proteinExistence type="predicted"/>
<evidence type="ECO:0000313" key="2">
    <source>
        <dbReference type="EMBL" id="ETO30334.1"/>
    </source>
</evidence>
<feature type="non-terminal residue" evidence="2">
    <location>
        <position position="1"/>
    </location>
</feature>
<feature type="compositionally biased region" description="Basic and acidic residues" evidence="1">
    <location>
        <begin position="1"/>
        <end position="10"/>
    </location>
</feature>